<dbReference type="RefSeq" id="WP_012003626.1">
    <property type="nucleotide sequence ID" value="NC_009828.1"/>
</dbReference>
<evidence type="ECO:0000313" key="3">
    <source>
        <dbReference type="EMBL" id="ABV34150.1"/>
    </source>
</evidence>
<organism evidence="3 4">
    <name type="scientific">Pseudothermotoga lettingae (strain ATCC BAA-301 / DSM 14385 / NBRC 107922 / TMO)</name>
    <name type="common">Thermotoga lettingae</name>
    <dbReference type="NCBI Taxonomy" id="416591"/>
    <lineage>
        <taxon>Bacteria</taxon>
        <taxon>Thermotogati</taxon>
        <taxon>Thermotogota</taxon>
        <taxon>Thermotogae</taxon>
        <taxon>Thermotogales</taxon>
        <taxon>Thermotogaceae</taxon>
        <taxon>Pseudothermotoga</taxon>
    </lineage>
</organism>
<dbReference type="Pfam" id="PF21516">
    <property type="entry name" value="YqeH-like_C"/>
    <property type="match status" value="1"/>
</dbReference>
<dbReference type="NCBIfam" id="TIGR03597">
    <property type="entry name" value="GTPase_YqeH"/>
    <property type="match status" value="1"/>
</dbReference>
<evidence type="ECO:0000259" key="1">
    <source>
        <dbReference type="Pfam" id="PF01926"/>
    </source>
</evidence>
<dbReference type="InterPro" id="IPR006073">
    <property type="entry name" value="GTP-bd"/>
</dbReference>
<dbReference type="KEGG" id="tle:Tlet_1596"/>
<reference evidence="3 4" key="2">
    <citation type="journal article" date="2009" name="Proc. Natl. Acad. Sci. U.S.A.">
        <title>On the chimeric nature, thermophilic origin, and phylogenetic placement of the Thermotogales.</title>
        <authorList>
            <person name="Zhaxybayeva O."/>
            <person name="Swithers K.S."/>
            <person name="Lapierre P."/>
            <person name="Fournier G.P."/>
            <person name="Bickhart D.M."/>
            <person name="DeBoy R.T."/>
            <person name="Nelson K.E."/>
            <person name="Nesbo C.L."/>
            <person name="Doolittle W.F."/>
            <person name="Gogarten J.P."/>
            <person name="Noll K.M."/>
        </authorList>
    </citation>
    <scope>NUCLEOTIDE SEQUENCE [LARGE SCALE GENOMIC DNA]</scope>
    <source>
        <strain evidence="4">ATCC BAA-301 / DSM 14385 / NBRC 107922 / TMO</strain>
    </source>
</reference>
<keyword evidence="4" id="KW-1185">Reference proteome</keyword>
<accession>A8F7L6</accession>
<dbReference type="STRING" id="416591.Tlet_1596"/>
<dbReference type="HOGENOM" id="CLU_017878_0_2_0"/>
<dbReference type="EMBL" id="CP000812">
    <property type="protein sequence ID" value="ABV34150.1"/>
    <property type="molecule type" value="Genomic_DNA"/>
</dbReference>
<dbReference type="OrthoDB" id="9773841at2"/>
<protein>
    <submittedName>
        <fullName evidence="3">GTP-binding protein HSR1-related</fullName>
    </submittedName>
</protein>
<dbReference type="Proteomes" id="UP000002016">
    <property type="component" value="Chromosome"/>
</dbReference>
<sequence length="367" mass="41784">MKCRGCGAQIQHENQRKPGYVPLEVFQKRRAEGKDILCQRCFRMRHYGKLESVKITNDFAKRLSKLVRKFEVIVWVLDISDFEGSYDPLLAEILKDLNKIIVVNKIDLLPKAVTIREIKSWVEERLKGQRFRDVYLTSAAKNYGTRSLLRALSLYENVIFVGMTNVGKSSIFQKLTGVDVNVTPFPGTTLDLIKATVKNTDIFDTPGIFSNRRIIDFLEPGSQKKISQKSLSRMTFKPQKGQTIFIGGLCRLDFSFDTELPPIFQIFASESVKFHVTSTSKADNLHVKQYGRLLVPPFKPKELSMDSLNWKEEEFELNTGEELAIAGLGWLSVRRGPFKAKVKTINDVIVKKRKALVNPYRGGMRGG</sequence>
<dbReference type="eggNOG" id="COG1161">
    <property type="taxonomic scope" value="Bacteria"/>
</dbReference>
<dbReference type="PANTHER" id="PTHR46434">
    <property type="entry name" value="GENETIC INTERACTOR OF PROHIBITINS 3, MITOCHONDRIAL"/>
    <property type="match status" value="1"/>
</dbReference>
<gene>
    <name evidence="3" type="ordered locus">Tlet_1596</name>
</gene>
<dbReference type="InterPro" id="IPR048422">
    <property type="entry name" value="NOA1/YqeH-like_C"/>
</dbReference>
<dbReference type="GO" id="GO:0005525">
    <property type="term" value="F:GTP binding"/>
    <property type="evidence" value="ECO:0007669"/>
    <property type="project" value="InterPro"/>
</dbReference>
<proteinExistence type="predicted"/>
<dbReference type="Pfam" id="PF01926">
    <property type="entry name" value="MMR_HSR1"/>
    <property type="match status" value="1"/>
</dbReference>
<feature type="domain" description="NOA1/YqeH-like C-terminal" evidence="2">
    <location>
        <begin position="264"/>
        <end position="356"/>
    </location>
</feature>
<dbReference type="Gene3D" id="3.40.50.300">
    <property type="entry name" value="P-loop containing nucleotide triphosphate hydrolases"/>
    <property type="match status" value="1"/>
</dbReference>
<dbReference type="PANTHER" id="PTHR46434:SF1">
    <property type="entry name" value="GENETIC INTERACTOR OF PROHIBITINS 3, MITOCHONDRIAL"/>
    <property type="match status" value="1"/>
</dbReference>
<feature type="domain" description="G" evidence="1">
    <location>
        <begin position="158"/>
        <end position="215"/>
    </location>
</feature>
<dbReference type="SUPFAM" id="SSF52540">
    <property type="entry name" value="P-loop containing nucleoside triphosphate hydrolases"/>
    <property type="match status" value="1"/>
</dbReference>
<dbReference type="AlphaFoldDB" id="A8F7L6"/>
<dbReference type="InterPro" id="IPR050896">
    <property type="entry name" value="Mito_lipid_metab_GTPase"/>
</dbReference>
<evidence type="ECO:0000259" key="2">
    <source>
        <dbReference type="Pfam" id="PF21516"/>
    </source>
</evidence>
<reference evidence="3 4" key="1">
    <citation type="submission" date="2007-08" db="EMBL/GenBank/DDBJ databases">
        <title>Complete sequence of Thermotoga lettingae TMO.</title>
        <authorList>
            <consortium name="US DOE Joint Genome Institute"/>
            <person name="Copeland A."/>
            <person name="Lucas S."/>
            <person name="Lapidus A."/>
            <person name="Barry K."/>
            <person name="Glavina del Rio T."/>
            <person name="Dalin E."/>
            <person name="Tice H."/>
            <person name="Pitluck S."/>
            <person name="Foster B."/>
            <person name="Bruce D."/>
            <person name="Schmutz J."/>
            <person name="Larimer F."/>
            <person name="Land M."/>
            <person name="Hauser L."/>
            <person name="Kyrpides N."/>
            <person name="Mikhailova N."/>
            <person name="Nelson K."/>
            <person name="Gogarten J.P."/>
            <person name="Noll K."/>
            <person name="Richardson P."/>
        </authorList>
    </citation>
    <scope>NUCLEOTIDE SEQUENCE [LARGE SCALE GENOMIC DNA]</scope>
    <source>
        <strain evidence="4">ATCC BAA-301 / DSM 14385 / NBRC 107922 / TMO</strain>
    </source>
</reference>
<dbReference type="CDD" id="cd01855">
    <property type="entry name" value="YqeH"/>
    <property type="match status" value="1"/>
</dbReference>
<dbReference type="InterPro" id="IPR027417">
    <property type="entry name" value="P-loop_NTPase"/>
</dbReference>
<name>A8F7L6_PSELT</name>
<evidence type="ECO:0000313" key="4">
    <source>
        <dbReference type="Proteomes" id="UP000002016"/>
    </source>
</evidence>
<dbReference type="InterPro" id="IPR019988">
    <property type="entry name" value="GTP-bd_ribosome_bgen_YqeH"/>
</dbReference>